<keyword evidence="4" id="KW-0560">Oxidoreductase</keyword>
<evidence type="ECO:0000313" key="8">
    <source>
        <dbReference type="Proteomes" id="UP001501257"/>
    </source>
</evidence>
<evidence type="ECO:0000256" key="2">
    <source>
        <dbReference type="ARBA" id="ARBA00022630"/>
    </source>
</evidence>
<evidence type="ECO:0000313" key="7">
    <source>
        <dbReference type="EMBL" id="GAA5227195.1"/>
    </source>
</evidence>
<evidence type="ECO:0000256" key="3">
    <source>
        <dbReference type="ARBA" id="ARBA00022643"/>
    </source>
</evidence>
<comment type="similarity">
    <text evidence="5">Belongs to the FMN-dependent alpha-hydroxy acid dehydrogenase family.</text>
</comment>
<evidence type="ECO:0000256" key="5">
    <source>
        <dbReference type="ARBA" id="ARBA00024042"/>
    </source>
</evidence>
<dbReference type="Pfam" id="PF01070">
    <property type="entry name" value="FMN_dh"/>
    <property type="match status" value="1"/>
</dbReference>
<dbReference type="SUPFAM" id="SSF51395">
    <property type="entry name" value="FMN-linked oxidoreductases"/>
    <property type="match status" value="1"/>
</dbReference>
<feature type="domain" description="FMN hydroxy acid dehydrogenase" evidence="6">
    <location>
        <begin position="22"/>
        <end position="403"/>
    </location>
</feature>
<dbReference type="RefSeq" id="WP_210101566.1">
    <property type="nucleotide sequence ID" value="NZ_BAABLK010000027.1"/>
</dbReference>
<keyword evidence="3" id="KW-0288">FMN</keyword>
<dbReference type="InterPro" id="IPR000262">
    <property type="entry name" value="FMN-dep_DH"/>
</dbReference>
<evidence type="ECO:0000259" key="6">
    <source>
        <dbReference type="PROSITE" id="PS51349"/>
    </source>
</evidence>
<comment type="caution">
    <text evidence="7">The sequence shown here is derived from an EMBL/GenBank/DDBJ whole genome shotgun (WGS) entry which is preliminary data.</text>
</comment>
<dbReference type="InterPro" id="IPR037396">
    <property type="entry name" value="FMN_HAD"/>
</dbReference>
<evidence type="ECO:0000256" key="4">
    <source>
        <dbReference type="ARBA" id="ARBA00023002"/>
    </source>
</evidence>
<dbReference type="PANTHER" id="PTHR10578:SF107">
    <property type="entry name" value="2-HYDROXYACID OXIDASE 1"/>
    <property type="match status" value="1"/>
</dbReference>
<dbReference type="PANTHER" id="PTHR10578">
    <property type="entry name" value="S -2-HYDROXY-ACID OXIDASE-RELATED"/>
    <property type="match status" value="1"/>
</dbReference>
<accession>A0ABP9TP12</accession>
<keyword evidence="8" id="KW-1185">Reference proteome</keyword>
<protein>
    <submittedName>
        <fullName evidence="7">Alpha-hydroxy acid oxidase</fullName>
    </submittedName>
</protein>
<dbReference type="PROSITE" id="PS00557">
    <property type="entry name" value="FMN_HYDROXY_ACID_DH_1"/>
    <property type="match status" value="1"/>
</dbReference>
<dbReference type="InterPro" id="IPR008259">
    <property type="entry name" value="FMN_hydac_DH_AS"/>
</dbReference>
<dbReference type="Proteomes" id="UP001501257">
    <property type="component" value="Unassembled WGS sequence"/>
</dbReference>
<reference evidence="8" key="1">
    <citation type="journal article" date="2019" name="Int. J. Syst. Evol. Microbiol.">
        <title>The Global Catalogue of Microorganisms (GCM) 10K type strain sequencing project: providing services to taxonomists for standard genome sequencing and annotation.</title>
        <authorList>
            <consortium name="The Broad Institute Genomics Platform"/>
            <consortium name="The Broad Institute Genome Sequencing Center for Infectious Disease"/>
            <person name="Wu L."/>
            <person name="Ma J."/>
        </authorList>
    </citation>
    <scope>NUCLEOTIDE SEQUENCE [LARGE SCALE GENOMIC DNA]</scope>
    <source>
        <strain evidence="8">JCM 18952</strain>
    </source>
</reference>
<dbReference type="InterPro" id="IPR013785">
    <property type="entry name" value="Aldolase_TIM"/>
</dbReference>
<dbReference type="Gene3D" id="3.20.20.70">
    <property type="entry name" value="Aldolase class I"/>
    <property type="match status" value="1"/>
</dbReference>
<name>A0ABP9TP12_9MICC</name>
<evidence type="ECO:0000256" key="1">
    <source>
        <dbReference type="ARBA" id="ARBA00001917"/>
    </source>
</evidence>
<sequence>MKLTDALGLVAPRLPHGTRSQRRLQSCYTVADLRGAARRRLPRSVFDYVDGGADQELSLAANPSAFSAYRYSPRLMRDVSNPDTTGTFLGRPAALPLGLAPTGYTRMMHPAGEPAVGRAARAGQIPYVLSTMASTSIEDLARATGDGADSWFQLYVWKDRELTHSMIRRAQNSGYRVLEVAVDTAVSGNRIRDRRNGLTIPPALSLGSLLDIASKPNYWMGMLRGEKLEFANVPSGGSGSGSTIAGISEQFDPSVDWDDLARIREIWEGPMVLKGPLGPQDALHARGLGIDGVHLSNHGGRQLDRTLAPVELIAPVRAAVGEEFGLFVDSGIRHGSDIATAIALGADAAFVGRPYLWALAAGGEAGVGHLIGMLSAEFTRTLQLLGVRSVHELRALGPELLNRQNTAATGPVRRTASNT</sequence>
<dbReference type="InterPro" id="IPR012133">
    <property type="entry name" value="Alpha-hydoxy_acid_DH_FMN"/>
</dbReference>
<comment type="cofactor">
    <cofactor evidence="1">
        <name>FMN</name>
        <dbReference type="ChEBI" id="CHEBI:58210"/>
    </cofactor>
</comment>
<dbReference type="PIRSF" id="PIRSF000138">
    <property type="entry name" value="Al-hdrx_acd_dh"/>
    <property type="match status" value="1"/>
</dbReference>
<dbReference type="PROSITE" id="PS51349">
    <property type="entry name" value="FMN_HYDROXY_ACID_DH_2"/>
    <property type="match status" value="1"/>
</dbReference>
<keyword evidence="2" id="KW-0285">Flavoprotein</keyword>
<organism evidence="7 8">
    <name type="scientific">Paeniglutamicibacter antarcticus</name>
    <dbReference type="NCBI Taxonomy" id="494023"/>
    <lineage>
        <taxon>Bacteria</taxon>
        <taxon>Bacillati</taxon>
        <taxon>Actinomycetota</taxon>
        <taxon>Actinomycetes</taxon>
        <taxon>Micrococcales</taxon>
        <taxon>Micrococcaceae</taxon>
        <taxon>Paeniglutamicibacter</taxon>
    </lineage>
</organism>
<dbReference type="CDD" id="cd02809">
    <property type="entry name" value="alpha_hydroxyacid_oxid_FMN"/>
    <property type="match status" value="1"/>
</dbReference>
<dbReference type="EMBL" id="BAABLK010000027">
    <property type="protein sequence ID" value="GAA5227195.1"/>
    <property type="molecule type" value="Genomic_DNA"/>
</dbReference>
<gene>
    <name evidence="7" type="ORF">GCM10025778_17280</name>
</gene>
<proteinExistence type="inferred from homology"/>